<dbReference type="GO" id="GO:0006465">
    <property type="term" value="P:signal peptide processing"/>
    <property type="evidence" value="ECO:0007669"/>
    <property type="project" value="TreeGrafter"/>
</dbReference>
<comment type="caution">
    <text evidence="1">The sequence shown here is derived from an EMBL/GenBank/DDBJ whole genome shotgun (WGS) entry which is preliminary data.</text>
</comment>
<dbReference type="Pfam" id="PF06750">
    <property type="entry name" value="A24_N_bact"/>
    <property type="match status" value="1"/>
</dbReference>
<evidence type="ECO:0000313" key="1">
    <source>
        <dbReference type="EMBL" id="MDV7715830.1"/>
    </source>
</evidence>
<dbReference type="GO" id="GO:0004190">
    <property type="term" value="F:aspartic-type endopeptidase activity"/>
    <property type="evidence" value="ECO:0007669"/>
    <property type="project" value="TreeGrafter"/>
</dbReference>
<accession>A0A483BV04</accession>
<dbReference type="Proteomes" id="UP001281024">
    <property type="component" value="Unassembled WGS sequence"/>
</dbReference>
<dbReference type="AlphaFoldDB" id="A0A483BV04"/>
<sequence length="213" mass="24516">MEFICFILGSCSASFIICLAYRINRRKQLGGLSCCDYCGRRLPLIALVPIIGWLLSIGKCRYCKNSISVYYPLIEFLFAICFMNSKDNYHFVIIYCLLLFLSCEDIYDHTSHTFILYPIIFFEFIVNFPSEKAIGLFILTSLLLFFIYYRKALGNGDLPVILLIYIALPVFQFSVSILITSCLTILIFLLRKKHSLAFIPFLAIGFFLSTLFV</sequence>
<name>A0A483BV04_OENOE</name>
<gene>
    <name evidence="1" type="ORF">GA838_08840</name>
</gene>
<reference evidence="1" key="1">
    <citation type="submission" date="2019-10" db="EMBL/GenBank/DDBJ databases">
        <title>Malate fermentation in French cider.</title>
        <authorList>
            <person name="Cousin F.J."/>
            <person name="Medina Fernandez S."/>
            <person name="Misery B."/>
            <person name="Laplace J.-M."/>
            <person name="Cretenet M."/>
        </authorList>
    </citation>
    <scope>NUCLEOTIDE SEQUENCE</scope>
    <source>
        <strain evidence="1">UCMA15129</strain>
    </source>
</reference>
<proteinExistence type="predicted"/>
<organism evidence="1 2">
    <name type="scientific">Oenococcus oeni</name>
    <name type="common">Leuconostoc oenos</name>
    <dbReference type="NCBI Taxonomy" id="1247"/>
    <lineage>
        <taxon>Bacteria</taxon>
        <taxon>Bacillati</taxon>
        <taxon>Bacillota</taxon>
        <taxon>Bacilli</taxon>
        <taxon>Lactobacillales</taxon>
        <taxon>Lactobacillaceae</taxon>
        <taxon>Oenococcus</taxon>
    </lineage>
</organism>
<dbReference type="PANTHER" id="PTHR30487:SF0">
    <property type="entry name" value="PREPILIN LEADER PEPTIDASE_N-METHYLTRANSFERASE-RELATED"/>
    <property type="match status" value="1"/>
</dbReference>
<dbReference type="EMBL" id="WERV01000007">
    <property type="protein sequence ID" value="MDV7715830.1"/>
    <property type="molecule type" value="Genomic_DNA"/>
</dbReference>
<evidence type="ECO:0000313" key="2">
    <source>
        <dbReference type="Proteomes" id="UP001281024"/>
    </source>
</evidence>
<dbReference type="InterPro" id="IPR010627">
    <property type="entry name" value="Prepilin_pept_A24_N"/>
</dbReference>
<protein>
    <submittedName>
        <fullName evidence="1">Prepilin peptidase</fullName>
    </submittedName>
</protein>
<dbReference type="InterPro" id="IPR050882">
    <property type="entry name" value="Prepilin_peptidase/N-MTase"/>
</dbReference>
<dbReference type="RefSeq" id="WP_186421703.1">
    <property type="nucleotide sequence ID" value="NZ_ULFV01000025.1"/>
</dbReference>
<dbReference type="GO" id="GO:0005886">
    <property type="term" value="C:plasma membrane"/>
    <property type="evidence" value="ECO:0007669"/>
    <property type="project" value="TreeGrafter"/>
</dbReference>
<dbReference type="PANTHER" id="PTHR30487">
    <property type="entry name" value="TYPE 4 PREPILIN-LIKE PROTEINS LEADER PEPTIDE-PROCESSING ENZYME"/>
    <property type="match status" value="1"/>
</dbReference>